<protein>
    <submittedName>
        <fullName evidence="2">Uncharacterized protein</fullName>
    </submittedName>
</protein>
<dbReference type="Pfam" id="PF17784">
    <property type="entry name" value="Sulfotransfer_4"/>
    <property type="match status" value="1"/>
</dbReference>
<evidence type="ECO:0000313" key="2">
    <source>
        <dbReference type="EMBL" id="CAI4213188.1"/>
    </source>
</evidence>
<dbReference type="AlphaFoldDB" id="A0A9P1H0I5"/>
<dbReference type="PANTHER" id="PTHR36978">
    <property type="entry name" value="P-LOOP CONTAINING NUCLEOTIDE TRIPHOSPHATE HYDROLASE"/>
    <property type="match status" value="1"/>
</dbReference>
<dbReference type="InterPro" id="IPR040632">
    <property type="entry name" value="Sulfotransfer_4"/>
</dbReference>
<reference evidence="2" key="1">
    <citation type="submission" date="2022-11" db="EMBL/GenBank/DDBJ databases">
        <authorList>
            <person name="Scott C."/>
            <person name="Bruce N."/>
        </authorList>
    </citation>
    <scope>NUCLEOTIDE SEQUENCE</scope>
</reference>
<dbReference type="Proteomes" id="UP000838763">
    <property type="component" value="Unassembled WGS sequence"/>
</dbReference>
<dbReference type="EMBL" id="CALLCH030000007">
    <property type="protein sequence ID" value="CAI4213188.1"/>
    <property type="molecule type" value="Genomic_DNA"/>
</dbReference>
<keyword evidence="1" id="KW-1133">Transmembrane helix</keyword>
<sequence>MTLSPPSPSSPTQPTADPVNIGYTTLLKGKREVADHFPKAVMDIAAFFAPELIKAYPDAKFILVHRDPSTWMRSMRETILPYEEDRSKFPIRYMRLIDSYTRDLFNMTDCLGQFLWKRTDDDDKDLRSYDRALKGYQDNEMVQRMIPPEKLLVLRLEDGLCWESICPFLGEPVPDLPFPASNNPAEFKQRLRGIIRTTWTRTLVLYTIAALLPLIGAMWYAKYKA</sequence>
<evidence type="ECO:0000313" key="3">
    <source>
        <dbReference type="Proteomes" id="UP000838763"/>
    </source>
</evidence>
<accession>A0A9P1H0I5</accession>
<organism evidence="2 3">
    <name type="scientific">Parascedosporium putredinis</name>
    <dbReference type="NCBI Taxonomy" id="1442378"/>
    <lineage>
        <taxon>Eukaryota</taxon>
        <taxon>Fungi</taxon>
        <taxon>Dikarya</taxon>
        <taxon>Ascomycota</taxon>
        <taxon>Pezizomycotina</taxon>
        <taxon>Sordariomycetes</taxon>
        <taxon>Hypocreomycetidae</taxon>
        <taxon>Microascales</taxon>
        <taxon>Microascaceae</taxon>
        <taxon>Parascedosporium</taxon>
    </lineage>
</organism>
<keyword evidence="1" id="KW-0812">Transmembrane</keyword>
<feature type="transmembrane region" description="Helical" evidence="1">
    <location>
        <begin position="203"/>
        <end position="221"/>
    </location>
</feature>
<proteinExistence type="predicted"/>
<name>A0A9P1H0I5_9PEZI</name>
<comment type="caution">
    <text evidence="2">The sequence shown here is derived from an EMBL/GenBank/DDBJ whole genome shotgun (WGS) entry which is preliminary data.</text>
</comment>
<dbReference type="Gene3D" id="3.40.50.300">
    <property type="entry name" value="P-loop containing nucleotide triphosphate hydrolases"/>
    <property type="match status" value="1"/>
</dbReference>
<dbReference type="InterPro" id="IPR027417">
    <property type="entry name" value="P-loop_NTPase"/>
</dbReference>
<dbReference type="OrthoDB" id="408152at2759"/>
<keyword evidence="1" id="KW-0472">Membrane</keyword>
<keyword evidence="3" id="KW-1185">Reference proteome</keyword>
<dbReference type="PANTHER" id="PTHR36978:SF4">
    <property type="entry name" value="P-LOOP CONTAINING NUCLEOSIDE TRIPHOSPHATE HYDROLASE PROTEIN"/>
    <property type="match status" value="1"/>
</dbReference>
<dbReference type="SUPFAM" id="SSF52540">
    <property type="entry name" value="P-loop containing nucleoside triphosphate hydrolases"/>
    <property type="match status" value="1"/>
</dbReference>
<evidence type="ECO:0000256" key="1">
    <source>
        <dbReference type="SAM" id="Phobius"/>
    </source>
</evidence>
<gene>
    <name evidence="2" type="ORF">PPNO1_LOCUS2938</name>
</gene>